<dbReference type="GO" id="GO:0140098">
    <property type="term" value="F:catalytic activity, acting on RNA"/>
    <property type="evidence" value="ECO:0007669"/>
    <property type="project" value="UniProtKB-ARBA"/>
</dbReference>
<comment type="caution">
    <text evidence="4">The sequence shown here is derived from an EMBL/GenBank/DDBJ whole genome shotgun (WGS) entry which is preliminary data.</text>
</comment>
<dbReference type="SUPFAM" id="SSF55120">
    <property type="entry name" value="Pseudouridine synthase"/>
    <property type="match status" value="1"/>
</dbReference>
<reference evidence="4 5" key="1">
    <citation type="submission" date="2019-07" db="EMBL/GenBank/DDBJ databases">
        <title>Genomic Encyclopedia of Archaeal and Bacterial Type Strains, Phase II (KMG-II): from individual species to whole genera.</title>
        <authorList>
            <person name="Goeker M."/>
        </authorList>
    </citation>
    <scope>NUCLEOTIDE SEQUENCE [LARGE SCALE GENOMIC DNA]</scope>
    <source>
        <strain evidence="4 5">ATCC BAA-1139</strain>
    </source>
</reference>
<protein>
    <submittedName>
        <fullName evidence="4">23S rRNA pseudouridine955/2504/2580 synthase</fullName>
    </submittedName>
</protein>
<dbReference type="InterPro" id="IPR006224">
    <property type="entry name" value="PsdUridine_synth_RluA-like_CS"/>
</dbReference>
<dbReference type="PANTHER" id="PTHR21600:SF44">
    <property type="entry name" value="RIBOSOMAL LARGE SUBUNIT PSEUDOURIDINE SYNTHASE D"/>
    <property type="match status" value="1"/>
</dbReference>
<dbReference type="GO" id="GO:0009982">
    <property type="term" value="F:pseudouridine synthase activity"/>
    <property type="evidence" value="ECO:0007669"/>
    <property type="project" value="InterPro"/>
</dbReference>
<dbReference type="InterPro" id="IPR050188">
    <property type="entry name" value="RluA_PseudoU_synthase"/>
</dbReference>
<organism evidence="4 5">
    <name type="scientific">Geobacter argillaceus</name>
    <dbReference type="NCBI Taxonomy" id="345631"/>
    <lineage>
        <taxon>Bacteria</taxon>
        <taxon>Pseudomonadati</taxon>
        <taxon>Thermodesulfobacteriota</taxon>
        <taxon>Desulfuromonadia</taxon>
        <taxon>Geobacterales</taxon>
        <taxon>Geobacteraceae</taxon>
        <taxon>Geobacter</taxon>
    </lineage>
</organism>
<keyword evidence="5" id="KW-1185">Reference proteome</keyword>
<evidence type="ECO:0000313" key="4">
    <source>
        <dbReference type="EMBL" id="TWJ14345.1"/>
    </source>
</evidence>
<keyword evidence="2" id="KW-0413">Isomerase</keyword>
<dbReference type="Proteomes" id="UP000319449">
    <property type="component" value="Unassembled WGS sequence"/>
</dbReference>
<dbReference type="GO" id="GO:0003723">
    <property type="term" value="F:RNA binding"/>
    <property type="evidence" value="ECO:0007669"/>
    <property type="project" value="InterPro"/>
</dbReference>
<dbReference type="InterPro" id="IPR020103">
    <property type="entry name" value="PsdUridine_synth_cat_dom_sf"/>
</dbReference>
<dbReference type="Pfam" id="PF00849">
    <property type="entry name" value="PseudoU_synth_2"/>
    <property type="match status" value="1"/>
</dbReference>
<dbReference type="InterPro" id="IPR006145">
    <property type="entry name" value="PsdUridine_synth_RsuA/RluA"/>
</dbReference>
<dbReference type="PANTHER" id="PTHR21600">
    <property type="entry name" value="MITOCHONDRIAL RNA PSEUDOURIDINE SYNTHASE"/>
    <property type="match status" value="1"/>
</dbReference>
<dbReference type="EMBL" id="VLLN01000028">
    <property type="protein sequence ID" value="TWJ14345.1"/>
    <property type="molecule type" value="Genomic_DNA"/>
</dbReference>
<comment type="similarity">
    <text evidence="1">Belongs to the pseudouridine synthase RluA family.</text>
</comment>
<evidence type="ECO:0000259" key="3">
    <source>
        <dbReference type="Pfam" id="PF00849"/>
    </source>
</evidence>
<sequence>MLALTARNGYSPSMLSFSITESDHCRQLESWLHTVLPTAPAAYLRKLQTRGHLLVNDQPATATTLLVSGDHIAMKESARTRELLASTRPLLDILYEDERVIVANKPPELPVHRTGEDEPTLLAVAERFLELRGTPCRLRPVNRLDRGTSGAIILAKSSLAAGMFGRLVKEVGLGKLYLAIVPGQLPDAGIITSPLAGKEAVTHFRCLFQGATEAFLALVPLTGRTHQLRRHLQQLGHPIIGDRRYGGPTLPDNQGHLLHAFLLTLRHPENERELGITAPLPPGFLSTLKTLAGPSSGELLAALPHLSLADISR</sequence>
<evidence type="ECO:0000256" key="1">
    <source>
        <dbReference type="ARBA" id="ARBA00010876"/>
    </source>
</evidence>
<dbReference type="RefSeq" id="WP_246125906.1">
    <property type="nucleotide sequence ID" value="NZ_VLLN01000028.1"/>
</dbReference>
<dbReference type="PROSITE" id="PS01129">
    <property type="entry name" value="PSI_RLU"/>
    <property type="match status" value="1"/>
</dbReference>
<feature type="domain" description="Pseudouridine synthase RsuA/RluA-like" evidence="3">
    <location>
        <begin position="100"/>
        <end position="234"/>
    </location>
</feature>
<name>A0A562V8W4_9BACT</name>
<gene>
    <name evidence="4" type="ORF">JN12_03431</name>
</gene>
<dbReference type="GO" id="GO:0000455">
    <property type="term" value="P:enzyme-directed rRNA pseudouridine synthesis"/>
    <property type="evidence" value="ECO:0007669"/>
    <property type="project" value="TreeGrafter"/>
</dbReference>
<evidence type="ECO:0000313" key="5">
    <source>
        <dbReference type="Proteomes" id="UP000319449"/>
    </source>
</evidence>
<dbReference type="CDD" id="cd02869">
    <property type="entry name" value="PseudoU_synth_RluA_like"/>
    <property type="match status" value="1"/>
</dbReference>
<accession>A0A562V8W4</accession>
<dbReference type="AlphaFoldDB" id="A0A562V8W4"/>
<evidence type="ECO:0000256" key="2">
    <source>
        <dbReference type="ARBA" id="ARBA00023235"/>
    </source>
</evidence>
<dbReference type="Gene3D" id="3.30.2350.10">
    <property type="entry name" value="Pseudouridine synthase"/>
    <property type="match status" value="1"/>
</dbReference>
<proteinExistence type="inferred from homology"/>